<name>A0A2T7NF57_POMCA</name>
<protein>
    <submittedName>
        <fullName evidence="1">Uncharacterized protein</fullName>
    </submittedName>
</protein>
<sequence length="80" mass="8466">MLQSAAAPTSCLCVPASRKAAVNLTTSRADLARQVPATRGKGSRADSNKRRKATQLTVTLLSSSYDPALSAGNLYCYHPQ</sequence>
<evidence type="ECO:0000313" key="1">
    <source>
        <dbReference type="EMBL" id="PVD19796.1"/>
    </source>
</evidence>
<dbReference type="Proteomes" id="UP000245119">
    <property type="component" value="Linkage Group LG13"/>
</dbReference>
<keyword evidence="2" id="KW-1185">Reference proteome</keyword>
<evidence type="ECO:0000313" key="2">
    <source>
        <dbReference type="Proteomes" id="UP000245119"/>
    </source>
</evidence>
<dbReference type="EMBL" id="PZQS01000013">
    <property type="protein sequence ID" value="PVD19796.1"/>
    <property type="molecule type" value="Genomic_DNA"/>
</dbReference>
<accession>A0A2T7NF57</accession>
<gene>
    <name evidence="1" type="ORF">C0Q70_20287</name>
</gene>
<organism evidence="1 2">
    <name type="scientific">Pomacea canaliculata</name>
    <name type="common">Golden apple snail</name>
    <dbReference type="NCBI Taxonomy" id="400727"/>
    <lineage>
        <taxon>Eukaryota</taxon>
        <taxon>Metazoa</taxon>
        <taxon>Spiralia</taxon>
        <taxon>Lophotrochozoa</taxon>
        <taxon>Mollusca</taxon>
        <taxon>Gastropoda</taxon>
        <taxon>Caenogastropoda</taxon>
        <taxon>Architaenioglossa</taxon>
        <taxon>Ampullarioidea</taxon>
        <taxon>Ampullariidae</taxon>
        <taxon>Pomacea</taxon>
    </lineage>
</organism>
<proteinExistence type="predicted"/>
<reference evidence="1 2" key="1">
    <citation type="submission" date="2018-04" db="EMBL/GenBank/DDBJ databases">
        <title>The genome of golden apple snail Pomacea canaliculata provides insight into stress tolerance and invasive adaptation.</title>
        <authorList>
            <person name="Liu C."/>
            <person name="Liu B."/>
            <person name="Ren Y."/>
            <person name="Zhang Y."/>
            <person name="Wang H."/>
            <person name="Li S."/>
            <person name="Jiang F."/>
            <person name="Yin L."/>
            <person name="Zhang G."/>
            <person name="Qian W."/>
            <person name="Fan W."/>
        </authorList>
    </citation>
    <scope>NUCLEOTIDE SEQUENCE [LARGE SCALE GENOMIC DNA]</scope>
    <source>
        <strain evidence="1">SZHN2017</strain>
        <tissue evidence="1">Muscle</tissue>
    </source>
</reference>
<comment type="caution">
    <text evidence="1">The sequence shown here is derived from an EMBL/GenBank/DDBJ whole genome shotgun (WGS) entry which is preliminary data.</text>
</comment>
<dbReference type="AlphaFoldDB" id="A0A2T7NF57"/>